<reference evidence="1 2" key="1">
    <citation type="journal article" date="2011" name="PLoS Genet.">
        <title>Comparative genomic analysis of human fungal pathogens causing paracoccidioidomycosis.</title>
        <authorList>
            <person name="Desjardins C.A."/>
            <person name="Champion M.D."/>
            <person name="Holder J.W."/>
            <person name="Muszewska A."/>
            <person name="Goldberg J."/>
            <person name="Bailao A.M."/>
            <person name="Brigido M.M."/>
            <person name="Ferreira M.E."/>
            <person name="Garcia A.M."/>
            <person name="Grynberg M."/>
            <person name="Gujja S."/>
            <person name="Heiman D.I."/>
            <person name="Henn M.R."/>
            <person name="Kodira C.D."/>
            <person name="Leon-Narvaez H."/>
            <person name="Longo L.V."/>
            <person name="Ma L.J."/>
            <person name="Malavazi I."/>
            <person name="Matsuo A.L."/>
            <person name="Morais F.V."/>
            <person name="Pereira M."/>
            <person name="Rodriguez-Brito S."/>
            <person name="Sakthikumar S."/>
            <person name="Salem-Izacc S.M."/>
            <person name="Sykes S.M."/>
            <person name="Teixeira M.M."/>
            <person name="Vallejo M.C."/>
            <person name="Walter M.E."/>
            <person name="Yandava C."/>
            <person name="Young S."/>
            <person name="Zeng Q."/>
            <person name="Zucker J."/>
            <person name="Felipe M.S."/>
            <person name="Goldman G.H."/>
            <person name="Haas B.J."/>
            <person name="McEwen J.G."/>
            <person name="Nino-Vega G."/>
            <person name="Puccia R."/>
            <person name="San-Blas G."/>
            <person name="Soares C.M."/>
            <person name="Birren B.W."/>
            <person name="Cuomo C.A."/>
        </authorList>
    </citation>
    <scope>NUCLEOTIDE SEQUENCE [LARGE SCALE GENOMIC DNA]</scope>
    <source>
        <strain evidence="1 2">Pb18</strain>
    </source>
</reference>
<evidence type="ECO:0000313" key="1">
    <source>
        <dbReference type="EMBL" id="KGM91660.1"/>
    </source>
</evidence>
<name>A0A0A0HW74_PARBD</name>
<dbReference type="GeneID" id="22588127"/>
<organism evidence="1 2">
    <name type="scientific">Paracoccidioides brasiliensis (strain Pb18)</name>
    <dbReference type="NCBI Taxonomy" id="502780"/>
    <lineage>
        <taxon>Eukaryota</taxon>
        <taxon>Fungi</taxon>
        <taxon>Dikarya</taxon>
        <taxon>Ascomycota</taxon>
        <taxon>Pezizomycotina</taxon>
        <taxon>Eurotiomycetes</taxon>
        <taxon>Eurotiomycetidae</taxon>
        <taxon>Onygenales</taxon>
        <taxon>Ajellomycetaceae</taxon>
        <taxon>Paracoccidioides</taxon>
    </lineage>
</organism>
<dbReference type="Proteomes" id="UP000001628">
    <property type="component" value="Unassembled WGS sequence"/>
</dbReference>
<dbReference type="HOGENOM" id="CLU_135756_0_0_1"/>
<dbReference type="AlphaFoldDB" id="A0A0A0HW74"/>
<accession>A0A0A0HW74</accession>
<dbReference type="InParanoid" id="A0A0A0HW74"/>
<evidence type="ECO:0000313" key="2">
    <source>
        <dbReference type="Proteomes" id="UP000001628"/>
    </source>
</evidence>
<dbReference type="EMBL" id="KN275966">
    <property type="protein sequence ID" value="KGM91660.1"/>
    <property type="molecule type" value="Genomic_DNA"/>
</dbReference>
<gene>
    <name evidence="1" type="ORF">PADG_12230</name>
</gene>
<dbReference type="VEuPathDB" id="FungiDB:PADG_12230"/>
<dbReference type="OMA" id="CKSPLER"/>
<sequence>MLKARGYNSSIKNVEFGSEISLFSESCLDNPRKRAYESYSIPIVLPAPGMPLRKGTWEPNLSPSTSQLARDDLEYELAFSVQSMHKPSPYGKNGEDYDNRILRWLGPIYQCKSPLERAHDALRCNTGASISLSRCEHCKRLADGYSSMLISHDLAKEVGSGPSGAPD</sequence>
<protein>
    <submittedName>
        <fullName evidence="1">Uncharacterized protein</fullName>
    </submittedName>
</protein>
<dbReference type="KEGG" id="pbn:PADG_12230"/>
<keyword evidence="2" id="KW-1185">Reference proteome</keyword>
<proteinExistence type="predicted"/>
<dbReference type="RefSeq" id="XP_010762614.1">
    <property type="nucleotide sequence ID" value="XM_010764312.1"/>
</dbReference>
<dbReference type="OrthoDB" id="10433416at2759"/>
<dbReference type="STRING" id="502780.A0A0A0HW74"/>